<dbReference type="AlphaFoldDB" id="A0A5A7R7Z6"/>
<protein>
    <submittedName>
        <fullName evidence="2">Uncharacterized protein</fullName>
    </submittedName>
</protein>
<keyword evidence="1" id="KW-0812">Transmembrane</keyword>
<accession>A0A5A7R7Z6</accession>
<gene>
    <name evidence="2" type="ORF">STAS_31377</name>
</gene>
<feature type="transmembrane region" description="Helical" evidence="1">
    <location>
        <begin position="120"/>
        <end position="144"/>
    </location>
</feature>
<dbReference type="Pfam" id="PF04654">
    <property type="entry name" value="DUF599"/>
    <property type="match status" value="1"/>
</dbReference>
<feature type="transmembrane region" description="Helical" evidence="1">
    <location>
        <begin position="190"/>
        <end position="210"/>
    </location>
</feature>
<organism evidence="2 3">
    <name type="scientific">Striga asiatica</name>
    <name type="common">Asiatic witchweed</name>
    <name type="synonym">Buchnera asiatica</name>
    <dbReference type="NCBI Taxonomy" id="4170"/>
    <lineage>
        <taxon>Eukaryota</taxon>
        <taxon>Viridiplantae</taxon>
        <taxon>Streptophyta</taxon>
        <taxon>Embryophyta</taxon>
        <taxon>Tracheophyta</taxon>
        <taxon>Spermatophyta</taxon>
        <taxon>Magnoliopsida</taxon>
        <taxon>eudicotyledons</taxon>
        <taxon>Gunneridae</taxon>
        <taxon>Pentapetalae</taxon>
        <taxon>asterids</taxon>
        <taxon>lamiids</taxon>
        <taxon>Lamiales</taxon>
        <taxon>Orobanchaceae</taxon>
        <taxon>Buchnereae</taxon>
        <taxon>Striga</taxon>
    </lineage>
</organism>
<name>A0A5A7R7Z6_STRAF</name>
<dbReference type="EMBL" id="BKCP01010848">
    <property type="protein sequence ID" value="GER53833.1"/>
    <property type="molecule type" value="Genomic_DNA"/>
</dbReference>
<proteinExistence type="predicted"/>
<keyword evidence="1" id="KW-1133">Transmembrane helix</keyword>
<reference evidence="3" key="1">
    <citation type="journal article" date="2019" name="Curr. Biol.">
        <title>Genome Sequence of Striga asiatica Provides Insight into the Evolution of Plant Parasitism.</title>
        <authorList>
            <person name="Yoshida S."/>
            <person name="Kim S."/>
            <person name="Wafula E.K."/>
            <person name="Tanskanen J."/>
            <person name="Kim Y.M."/>
            <person name="Honaas L."/>
            <person name="Yang Z."/>
            <person name="Spallek T."/>
            <person name="Conn C.E."/>
            <person name="Ichihashi Y."/>
            <person name="Cheong K."/>
            <person name="Cui S."/>
            <person name="Der J.P."/>
            <person name="Gundlach H."/>
            <person name="Jiao Y."/>
            <person name="Hori C."/>
            <person name="Ishida J.K."/>
            <person name="Kasahara H."/>
            <person name="Kiba T."/>
            <person name="Kim M.S."/>
            <person name="Koo N."/>
            <person name="Laohavisit A."/>
            <person name="Lee Y.H."/>
            <person name="Lumba S."/>
            <person name="McCourt P."/>
            <person name="Mortimer J.C."/>
            <person name="Mutuku J.M."/>
            <person name="Nomura T."/>
            <person name="Sasaki-Sekimoto Y."/>
            <person name="Seto Y."/>
            <person name="Wang Y."/>
            <person name="Wakatake T."/>
            <person name="Sakakibara H."/>
            <person name="Demura T."/>
            <person name="Yamaguchi S."/>
            <person name="Yoneyama K."/>
            <person name="Manabe R.I."/>
            <person name="Nelson D.C."/>
            <person name="Schulman A.H."/>
            <person name="Timko M.P."/>
            <person name="dePamphilis C.W."/>
            <person name="Choi D."/>
            <person name="Shirasu K."/>
        </authorList>
    </citation>
    <scope>NUCLEOTIDE SEQUENCE [LARGE SCALE GENOMIC DNA]</scope>
    <source>
        <strain evidence="3">cv. UVA1</strain>
    </source>
</reference>
<evidence type="ECO:0000313" key="2">
    <source>
        <dbReference type="EMBL" id="GER53833.1"/>
    </source>
</evidence>
<feature type="transmembrane region" description="Helical" evidence="1">
    <location>
        <begin position="12"/>
        <end position="28"/>
    </location>
</feature>
<evidence type="ECO:0000256" key="1">
    <source>
        <dbReference type="SAM" id="Phobius"/>
    </source>
</evidence>
<dbReference type="InterPro" id="IPR006747">
    <property type="entry name" value="DUF599"/>
</dbReference>
<dbReference type="Proteomes" id="UP000325081">
    <property type="component" value="Unassembled WGS sequence"/>
</dbReference>
<sequence>MVLGWKEEHLDLVLVPSGLLIMFGYHLFHLHKCLNCPETTVIGYENYSRRIWVARILQIEPKERGQAITVIGSNISAATSLASISLTLSSIIGALIGSSYQNTYLNRSIYGNMSPTVTYIKYISLLACFMIAFACFVQTARCFVHANFLISMPNCKMPVKNVESSVIKGSTFWVIGLRSLYFAANLLLWIFGPIPMFVCSVFTVALLRYLDRNAGPLPRFGESDKMNKEMSEVDPSVISPDFESDELLVDGISLSLLLLESSMKELKAS</sequence>
<dbReference type="PANTHER" id="PTHR31168">
    <property type="entry name" value="OS02G0292800 PROTEIN"/>
    <property type="match status" value="1"/>
</dbReference>
<keyword evidence="3" id="KW-1185">Reference proteome</keyword>
<dbReference type="PANTHER" id="PTHR31168:SF30">
    <property type="entry name" value="DUF599 DOMAIN-CONTAINING PROTEIN"/>
    <property type="match status" value="1"/>
</dbReference>
<evidence type="ECO:0000313" key="3">
    <source>
        <dbReference type="Proteomes" id="UP000325081"/>
    </source>
</evidence>
<comment type="caution">
    <text evidence="2">The sequence shown here is derived from an EMBL/GenBank/DDBJ whole genome shotgun (WGS) entry which is preliminary data.</text>
</comment>
<keyword evidence="1" id="KW-0472">Membrane</keyword>
<feature type="transmembrane region" description="Helical" evidence="1">
    <location>
        <begin position="81"/>
        <end position="100"/>
    </location>
</feature>